<keyword evidence="3" id="KW-1185">Reference proteome</keyword>
<protein>
    <submittedName>
        <fullName evidence="2">Uncharacterized protein</fullName>
    </submittedName>
</protein>
<accession>A0A239KB92</accession>
<dbReference type="AlphaFoldDB" id="A0A239KB92"/>
<dbReference type="Proteomes" id="UP000198415">
    <property type="component" value="Unassembled WGS sequence"/>
</dbReference>
<dbReference type="RefSeq" id="WP_089299291.1">
    <property type="nucleotide sequence ID" value="NZ_BOMU01000138.1"/>
</dbReference>
<proteinExistence type="predicted"/>
<reference evidence="2 3" key="1">
    <citation type="submission" date="2017-06" db="EMBL/GenBank/DDBJ databases">
        <authorList>
            <person name="Kim H.J."/>
            <person name="Triplett B.A."/>
        </authorList>
    </citation>
    <scope>NUCLEOTIDE SEQUENCE [LARGE SCALE GENOMIC DNA]</scope>
    <source>
        <strain evidence="2 3">DSM 43151</strain>
    </source>
</reference>
<dbReference type="OrthoDB" id="5379188at2"/>
<evidence type="ECO:0000313" key="3">
    <source>
        <dbReference type="Proteomes" id="UP000198415"/>
    </source>
</evidence>
<gene>
    <name evidence="2" type="ORF">SAMN06264365_1469</name>
</gene>
<feature type="transmembrane region" description="Helical" evidence="1">
    <location>
        <begin position="41"/>
        <end position="62"/>
    </location>
</feature>
<evidence type="ECO:0000256" key="1">
    <source>
        <dbReference type="SAM" id="Phobius"/>
    </source>
</evidence>
<organism evidence="2 3">
    <name type="scientific">Actinoplanes regularis</name>
    <dbReference type="NCBI Taxonomy" id="52697"/>
    <lineage>
        <taxon>Bacteria</taxon>
        <taxon>Bacillati</taxon>
        <taxon>Actinomycetota</taxon>
        <taxon>Actinomycetes</taxon>
        <taxon>Micromonosporales</taxon>
        <taxon>Micromonosporaceae</taxon>
        <taxon>Actinoplanes</taxon>
    </lineage>
</organism>
<keyword evidence="1" id="KW-0812">Transmembrane</keyword>
<keyword evidence="1" id="KW-1133">Transmembrane helix</keyword>
<evidence type="ECO:0000313" key="2">
    <source>
        <dbReference type="EMBL" id="SNT14972.1"/>
    </source>
</evidence>
<keyword evidence="1" id="KW-0472">Membrane</keyword>
<name>A0A239KB92_9ACTN</name>
<dbReference type="EMBL" id="FZNR01000046">
    <property type="protein sequence ID" value="SNT14972.1"/>
    <property type="molecule type" value="Genomic_DNA"/>
</dbReference>
<sequence>MRVDGDEKLYPPGRLWQWKTEHEGANGKVLAPLQFSDPEQAIALLVAGSGQVGLFFVQVAVADRAL</sequence>